<evidence type="ECO:0000256" key="2">
    <source>
        <dbReference type="ARBA" id="ARBA00022763"/>
    </source>
</evidence>
<feature type="binding site" evidence="9">
    <location>
        <position position="180"/>
    </location>
    <ligand>
        <name>Zn(2+)</name>
        <dbReference type="ChEBI" id="CHEBI:29105"/>
    </ligand>
</feature>
<dbReference type="InterPro" id="IPR004597">
    <property type="entry name" value="Tag"/>
</dbReference>
<keyword evidence="4 9" id="KW-0862">Zinc</keyword>
<organism evidence="10 11">
    <name type="scientific">Alicyclobacillus acidoterrestris (strain ATCC 49025 / DSM 3922 / CIP 106132 / NCIMB 13137 / GD3B)</name>
    <dbReference type="NCBI Taxonomy" id="1356854"/>
    <lineage>
        <taxon>Bacteria</taxon>
        <taxon>Bacillati</taxon>
        <taxon>Bacillota</taxon>
        <taxon>Bacilli</taxon>
        <taxon>Bacillales</taxon>
        <taxon>Alicyclobacillaceae</taxon>
        <taxon>Alicyclobacillus</taxon>
    </lineage>
</organism>
<proteinExistence type="predicted"/>
<reference evidence="11" key="1">
    <citation type="journal article" date="2022" name="G3 (Bethesda)">
        <title>Unveiling the complete genome sequence of Alicyclobacillus acidoterrestris DSM 3922T, a taint-producing strain.</title>
        <authorList>
            <person name="Leonardo I.C."/>
            <person name="Barreto Crespo M.T."/>
            <person name="Gaspar F.B."/>
        </authorList>
    </citation>
    <scope>NUCLEOTIDE SEQUENCE [LARGE SCALE GENOMIC DNA]</scope>
    <source>
        <strain evidence="11">DSM 3922</strain>
    </source>
</reference>
<dbReference type="OrthoDB" id="9807664at2"/>
<dbReference type="InterPro" id="IPR005019">
    <property type="entry name" value="Adenine_glyco"/>
</dbReference>
<evidence type="ECO:0000256" key="8">
    <source>
        <dbReference type="ARBA" id="ARBA00066766"/>
    </source>
</evidence>
<dbReference type="eggNOG" id="COG2818">
    <property type="taxonomic scope" value="Bacteria"/>
</dbReference>
<dbReference type="EC" id="3.2.2.20" evidence="8"/>
<dbReference type="Proteomes" id="UP000829401">
    <property type="component" value="Chromosome"/>
</dbReference>
<keyword evidence="11" id="KW-1185">Reference proteome</keyword>
<protein>
    <recommendedName>
        <fullName evidence="8">DNA-3-methyladenine glycosylase I</fullName>
        <ecNumber evidence="8">3.2.2.20</ecNumber>
    </recommendedName>
</protein>
<evidence type="ECO:0000313" key="10">
    <source>
        <dbReference type="EMBL" id="UNO50165.1"/>
    </source>
</evidence>
<evidence type="ECO:0000256" key="7">
    <source>
        <dbReference type="ARBA" id="ARBA00057608"/>
    </source>
</evidence>
<accession>A0A9E6ZTF8</accession>
<evidence type="ECO:0000256" key="4">
    <source>
        <dbReference type="ARBA" id="ARBA00022833"/>
    </source>
</evidence>
<feature type="binding site" evidence="9">
    <location>
        <position position="4"/>
    </location>
    <ligand>
        <name>Zn(2+)</name>
        <dbReference type="ChEBI" id="CHEBI:29105"/>
    </ligand>
</feature>
<dbReference type="GO" id="GO:0046872">
    <property type="term" value="F:metal ion binding"/>
    <property type="evidence" value="ECO:0007669"/>
    <property type="project" value="UniProtKB-KW"/>
</dbReference>
<dbReference type="InterPro" id="IPR011257">
    <property type="entry name" value="DNA_glycosylase"/>
</dbReference>
<comment type="catalytic activity">
    <reaction evidence="6">
        <text>Hydrolysis of alkylated DNA, releasing 3-methyladenine.</text>
        <dbReference type="EC" id="3.2.2.20"/>
    </reaction>
</comment>
<dbReference type="RefSeq" id="WP_021297512.1">
    <property type="nucleotide sequence ID" value="NZ_AURB01000156.1"/>
</dbReference>
<name>T0CVQ3_ALIAG</name>
<dbReference type="FunFam" id="1.10.340.30:FF:000009">
    <property type="entry name" value="DNA-3-methyladenine glycosylase I"/>
    <property type="match status" value="1"/>
</dbReference>
<evidence type="ECO:0000256" key="9">
    <source>
        <dbReference type="PIRSR" id="PIRSR604597-1"/>
    </source>
</evidence>
<evidence type="ECO:0000256" key="5">
    <source>
        <dbReference type="ARBA" id="ARBA00023204"/>
    </source>
</evidence>
<dbReference type="EMBL" id="CP080467">
    <property type="protein sequence ID" value="UNO50165.1"/>
    <property type="molecule type" value="Genomic_DNA"/>
</dbReference>
<feature type="binding site" evidence="9">
    <location>
        <position position="17"/>
    </location>
    <ligand>
        <name>Zn(2+)</name>
        <dbReference type="ChEBI" id="CHEBI:29105"/>
    </ligand>
</feature>
<dbReference type="AlphaFoldDB" id="T0CVQ3"/>
<evidence type="ECO:0000256" key="1">
    <source>
        <dbReference type="ARBA" id="ARBA00022723"/>
    </source>
</evidence>
<keyword evidence="5" id="KW-0234">DNA repair</keyword>
<gene>
    <name evidence="10" type="ORF">K1I37_06725</name>
</gene>
<dbReference type="PANTHER" id="PTHR31116">
    <property type="entry name" value="OS04G0501200 PROTEIN"/>
    <property type="match status" value="1"/>
</dbReference>
<evidence type="ECO:0000313" key="11">
    <source>
        <dbReference type="Proteomes" id="UP000829401"/>
    </source>
</evidence>
<dbReference type="STRING" id="1356854.N007_12275"/>
<dbReference type="KEGG" id="aaco:K1I37_06725"/>
<keyword evidence="2" id="KW-0227">DNA damage</keyword>
<sequence>MMRCGWVNDDPLYIHYHDVEWGVPVYDDTKLFEFLVLEGAQAGLSWYTILKKREHYRVAFDGFDIQRVAQYDEDKVAQLLSAESGIVRNRLKVASAIRNANAFLRVQEEFGTFADYLWGFVDGKPLINHWESLSQVPTRTELSDQVSRDLKRRGFNFVGTTIMYAYLQAVGIVMDHVTTCFRYRELGGKAD</sequence>
<dbReference type="GO" id="GO:0008725">
    <property type="term" value="F:DNA-3-methyladenine glycosylase activity"/>
    <property type="evidence" value="ECO:0007669"/>
    <property type="project" value="UniProtKB-EC"/>
</dbReference>
<dbReference type="SUPFAM" id="SSF48150">
    <property type="entry name" value="DNA-glycosylase"/>
    <property type="match status" value="1"/>
</dbReference>
<keyword evidence="1 9" id="KW-0479">Metal-binding</keyword>
<keyword evidence="3" id="KW-0378">Hydrolase</keyword>
<evidence type="ECO:0000256" key="6">
    <source>
        <dbReference type="ARBA" id="ARBA00052558"/>
    </source>
</evidence>
<dbReference type="Pfam" id="PF03352">
    <property type="entry name" value="Adenine_glyco"/>
    <property type="match status" value="1"/>
</dbReference>
<dbReference type="GO" id="GO:0006284">
    <property type="term" value="P:base-excision repair"/>
    <property type="evidence" value="ECO:0007669"/>
    <property type="project" value="InterPro"/>
</dbReference>
<dbReference type="NCBIfam" id="TIGR00624">
    <property type="entry name" value="tag"/>
    <property type="match status" value="1"/>
</dbReference>
<dbReference type="PANTHER" id="PTHR31116:SF29">
    <property type="entry name" value="DNA GLYCOSYLASE SUPERFAMILY PROTEIN"/>
    <property type="match status" value="1"/>
</dbReference>
<accession>T0CVQ3</accession>
<evidence type="ECO:0000256" key="3">
    <source>
        <dbReference type="ARBA" id="ARBA00022801"/>
    </source>
</evidence>
<comment type="function">
    <text evidence="7">Hydrolysis of the deoxyribose N-glycosidic bond to excise 3-methyladenine from the damaged DNA polymer formed by alkylation lesions.</text>
</comment>
<dbReference type="Gene3D" id="1.10.340.30">
    <property type="entry name" value="Hypothetical protein, domain 2"/>
    <property type="match status" value="1"/>
</dbReference>
<feature type="binding site" evidence="9">
    <location>
        <position position="176"/>
    </location>
    <ligand>
        <name>Zn(2+)</name>
        <dbReference type="ChEBI" id="CHEBI:29105"/>
    </ligand>
</feature>